<dbReference type="Pfam" id="PF03422">
    <property type="entry name" value="CBM_6"/>
    <property type="match status" value="1"/>
</dbReference>
<dbReference type="CDD" id="cd04084">
    <property type="entry name" value="CBM6_xylanase-like"/>
    <property type="match status" value="1"/>
</dbReference>
<dbReference type="GO" id="GO:0045493">
    <property type="term" value="P:xylan catabolic process"/>
    <property type="evidence" value="ECO:0007669"/>
    <property type="project" value="UniProtKB-KW"/>
</dbReference>
<comment type="similarity">
    <text evidence="1 8">Belongs to the glycosyl hydrolase 43 family.</text>
</comment>
<accession>A0A0D8JEC8</accession>
<feature type="chain" id="PRO_5002331307" evidence="9">
    <location>
        <begin position="23"/>
        <end position="450"/>
    </location>
</feature>
<evidence type="ECO:0000256" key="8">
    <source>
        <dbReference type="RuleBase" id="RU361187"/>
    </source>
</evidence>
<dbReference type="SMART" id="SM00606">
    <property type="entry name" value="CBD_IV"/>
    <property type="match status" value="1"/>
</dbReference>
<keyword evidence="2" id="KW-0858">Xylan degradation</keyword>
<dbReference type="SUPFAM" id="SSF75005">
    <property type="entry name" value="Arabinanase/levansucrase/invertase"/>
    <property type="match status" value="1"/>
</dbReference>
<dbReference type="GO" id="GO:0030246">
    <property type="term" value="F:carbohydrate binding"/>
    <property type="evidence" value="ECO:0007669"/>
    <property type="project" value="InterPro"/>
</dbReference>
<evidence type="ECO:0000256" key="7">
    <source>
        <dbReference type="PIRSR" id="PIRSR606710-2"/>
    </source>
</evidence>
<keyword evidence="4 8" id="KW-0378">Hydrolase</keyword>
<evidence type="ECO:0000256" key="9">
    <source>
        <dbReference type="SAM" id="SignalP"/>
    </source>
</evidence>
<keyword evidence="5" id="KW-0119">Carbohydrate metabolism</keyword>
<feature type="site" description="Important for catalytic activity, responsible for pKa modulation of the active site Glu and correct orientation of both the proton donor and substrate" evidence="7">
    <location>
        <position position="162"/>
    </location>
</feature>
<dbReference type="Gene3D" id="2.115.10.20">
    <property type="entry name" value="Glycosyl hydrolase domain, family 43"/>
    <property type="match status" value="1"/>
</dbReference>
<dbReference type="AlphaFoldDB" id="A0A0D8JEC8"/>
<dbReference type="SUPFAM" id="SSF49785">
    <property type="entry name" value="Galactose-binding domain-like"/>
    <property type="match status" value="1"/>
</dbReference>
<feature type="domain" description="CBM6" evidence="10">
    <location>
        <begin position="325"/>
        <end position="450"/>
    </location>
</feature>
<dbReference type="InterPro" id="IPR008979">
    <property type="entry name" value="Galactose-bd-like_sf"/>
</dbReference>
<dbReference type="OrthoDB" id="9803461at2"/>
<keyword evidence="2" id="KW-0624">Polysaccharide degradation</keyword>
<gene>
    <name evidence="11" type="ORF">LH29_07080</name>
</gene>
<evidence type="ECO:0000256" key="4">
    <source>
        <dbReference type="ARBA" id="ARBA00022801"/>
    </source>
</evidence>
<keyword evidence="6 8" id="KW-0326">Glycosidase</keyword>
<organism evidence="11 12">
    <name type="scientific">Draconibacterium sediminis</name>
    <dbReference type="NCBI Taxonomy" id="1544798"/>
    <lineage>
        <taxon>Bacteria</taxon>
        <taxon>Pseudomonadati</taxon>
        <taxon>Bacteroidota</taxon>
        <taxon>Bacteroidia</taxon>
        <taxon>Marinilabiliales</taxon>
        <taxon>Prolixibacteraceae</taxon>
        <taxon>Draconibacterium</taxon>
    </lineage>
</organism>
<dbReference type="RefSeq" id="WP_045027054.1">
    <property type="nucleotide sequence ID" value="NZ_JRHC01000001.1"/>
</dbReference>
<keyword evidence="3 9" id="KW-0732">Signal</keyword>
<keyword evidence="12" id="KW-1185">Reference proteome</keyword>
<evidence type="ECO:0000256" key="6">
    <source>
        <dbReference type="ARBA" id="ARBA00023295"/>
    </source>
</evidence>
<dbReference type="CDD" id="cd08990">
    <property type="entry name" value="GH43_AXH_like"/>
    <property type="match status" value="1"/>
</dbReference>
<reference evidence="11 12" key="1">
    <citation type="submission" date="2014-09" db="EMBL/GenBank/DDBJ databases">
        <title>Draft Genome Sequence of Draconibacterium sp. JN14CK-3.</title>
        <authorList>
            <person name="Dong C."/>
            <person name="Lai Q."/>
            <person name="Shao Z."/>
        </authorList>
    </citation>
    <scope>NUCLEOTIDE SEQUENCE [LARGE SCALE GENOMIC DNA]</scope>
    <source>
        <strain evidence="11 12">JN14CK-3</strain>
    </source>
</reference>
<dbReference type="PANTHER" id="PTHR43772">
    <property type="entry name" value="ENDO-1,4-BETA-XYLANASE"/>
    <property type="match status" value="1"/>
</dbReference>
<dbReference type="InterPro" id="IPR052176">
    <property type="entry name" value="Glycosyl_Hydrlase_43_Enz"/>
</dbReference>
<dbReference type="InterPro" id="IPR006710">
    <property type="entry name" value="Glyco_hydro_43"/>
</dbReference>
<name>A0A0D8JEC8_9BACT</name>
<evidence type="ECO:0000256" key="1">
    <source>
        <dbReference type="ARBA" id="ARBA00009865"/>
    </source>
</evidence>
<dbReference type="Proteomes" id="UP000032544">
    <property type="component" value="Unassembled WGS sequence"/>
</dbReference>
<dbReference type="STRING" id="1544798.LH29_07080"/>
<comment type="caution">
    <text evidence="11">The sequence shown here is derived from an EMBL/GenBank/DDBJ whole genome shotgun (WGS) entry which is preliminary data.</text>
</comment>
<dbReference type="PATRIC" id="fig|1544798.3.peg.1421"/>
<evidence type="ECO:0000256" key="3">
    <source>
        <dbReference type="ARBA" id="ARBA00022729"/>
    </source>
</evidence>
<evidence type="ECO:0000313" key="11">
    <source>
        <dbReference type="EMBL" id="KJF45154.1"/>
    </source>
</evidence>
<dbReference type="Gene3D" id="2.60.120.260">
    <property type="entry name" value="Galactose-binding domain-like"/>
    <property type="match status" value="1"/>
</dbReference>
<proteinExistence type="inferred from homology"/>
<evidence type="ECO:0000313" key="12">
    <source>
        <dbReference type="Proteomes" id="UP000032544"/>
    </source>
</evidence>
<dbReference type="PROSITE" id="PS51175">
    <property type="entry name" value="CBM6"/>
    <property type="match status" value="1"/>
</dbReference>
<dbReference type="InterPro" id="IPR023296">
    <property type="entry name" value="Glyco_hydro_beta-prop_sf"/>
</dbReference>
<dbReference type="GO" id="GO:0004553">
    <property type="term" value="F:hydrolase activity, hydrolyzing O-glycosyl compounds"/>
    <property type="evidence" value="ECO:0007669"/>
    <property type="project" value="InterPro"/>
</dbReference>
<evidence type="ECO:0000256" key="5">
    <source>
        <dbReference type="ARBA" id="ARBA00023277"/>
    </source>
</evidence>
<sequence>MNFKKYFILALLYVVPAFTVLAQNPIIRDQFSADPTARVMNGKVYVFPSHDIPAPPNKNLRENWFCMPDYHVFSSEDLGEWTDHGVIVSQNKVAWVDSTSYSMWAPDCIERNGKYYFYFPANKNVAGPNGRKGFGIGVAVADKPEGPYVPEENAIEGVFGIDPNVLIDKDGQAYLYYSMGNIYVAKLKENMTELATKPVAIANLPEKGMKEGPFVFERNGKYYLTFPHVENDTERLEYAMGDSPEGPFTMTGVIMDESETGCWTNHHSLIEYNDQWYLFYHHNDYSPQFDKNRSVCIDSLFFNADGTIQKVIPTKRGVGVTPASGKIQLDRYSAISENGATIAFNDTTNTFAGWKTTLANKGAWISYNTVNFEKKNSGKVVVNAGALNGGKVELRIDAVDGPVLAEIDVPESKEMTVSKTKINKVEPGIHNIFVVAANDNPVEIDWISFE</sequence>
<dbReference type="EMBL" id="JRHC01000001">
    <property type="protein sequence ID" value="KJF45154.1"/>
    <property type="molecule type" value="Genomic_DNA"/>
</dbReference>
<dbReference type="PANTHER" id="PTHR43772:SF2">
    <property type="entry name" value="PUTATIVE (AFU_ORTHOLOGUE AFUA_2G04480)-RELATED"/>
    <property type="match status" value="1"/>
</dbReference>
<feature type="signal peptide" evidence="9">
    <location>
        <begin position="1"/>
        <end position="22"/>
    </location>
</feature>
<dbReference type="Pfam" id="PF04616">
    <property type="entry name" value="Glyco_hydro_43"/>
    <property type="match status" value="1"/>
</dbReference>
<evidence type="ECO:0000256" key="2">
    <source>
        <dbReference type="ARBA" id="ARBA00022651"/>
    </source>
</evidence>
<dbReference type="InterPro" id="IPR006584">
    <property type="entry name" value="Cellulose-bd_IV"/>
</dbReference>
<protein>
    <submittedName>
        <fullName evidence="11">Alpha-N-arabinofuranosidase</fullName>
    </submittedName>
</protein>
<dbReference type="InterPro" id="IPR005084">
    <property type="entry name" value="CBM6"/>
</dbReference>
<evidence type="ECO:0000259" key="10">
    <source>
        <dbReference type="PROSITE" id="PS51175"/>
    </source>
</evidence>